<reference evidence="19" key="1">
    <citation type="submission" date="2018-11" db="EMBL/GenBank/DDBJ databases">
        <authorList>
            <consortium name="Genoscope - CEA"/>
            <person name="William W."/>
        </authorList>
    </citation>
    <scope>NUCLEOTIDE SEQUENCE</scope>
</reference>
<evidence type="ECO:0000256" key="1">
    <source>
        <dbReference type="ARBA" id="ARBA00004479"/>
    </source>
</evidence>
<evidence type="ECO:0000256" key="10">
    <source>
        <dbReference type="ARBA" id="ARBA00022989"/>
    </source>
</evidence>
<evidence type="ECO:0000256" key="11">
    <source>
        <dbReference type="ARBA" id="ARBA00023136"/>
    </source>
</evidence>
<keyword evidence="10 16" id="KW-1133">Transmembrane helix</keyword>
<keyword evidence="11 16" id="KW-0472">Membrane</keyword>
<comment type="subcellular location">
    <subcellularLocation>
        <location evidence="1">Membrane</location>
        <topology evidence="1">Single-pass type I membrane protein</topology>
    </subcellularLocation>
</comment>
<dbReference type="GO" id="GO:0004674">
    <property type="term" value="F:protein serine/threonine kinase activity"/>
    <property type="evidence" value="ECO:0007669"/>
    <property type="project" value="UniProtKB-KW"/>
</dbReference>
<comment type="catalytic activity">
    <reaction evidence="14">
        <text>L-seryl-[protein] + ATP = O-phospho-L-seryl-[protein] + ADP + H(+)</text>
        <dbReference type="Rhea" id="RHEA:17989"/>
        <dbReference type="Rhea" id="RHEA-COMP:9863"/>
        <dbReference type="Rhea" id="RHEA-COMP:11604"/>
        <dbReference type="ChEBI" id="CHEBI:15378"/>
        <dbReference type="ChEBI" id="CHEBI:29999"/>
        <dbReference type="ChEBI" id="CHEBI:30616"/>
        <dbReference type="ChEBI" id="CHEBI:83421"/>
        <dbReference type="ChEBI" id="CHEBI:456216"/>
    </reaction>
</comment>
<dbReference type="EMBL" id="LR031877">
    <property type="protein sequence ID" value="VDD42615.1"/>
    <property type="molecule type" value="Genomic_DNA"/>
</dbReference>
<evidence type="ECO:0000256" key="9">
    <source>
        <dbReference type="ARBA" id="ARBA00022840"/>
    </source>
</evidence>
<proteinExistence type="predicted"/>
<keyword evidence="6 17" id="KW-0732">Signal</keyword>
<feature type="signal peptide" evidence="17">
    <location>
        <begin position="1"/>
        <end position="26"/>
    </location>
</feature>
<dbReference type="PROSITE" id="PS00108">
    <property type="entry name" value="PROTEIN_KINASE_ST"/>
    <property type="match status" value="1"/>
</dbReference>
<evidence type="ECO:0000313" key="19">
    <source>
        <dbReference type="EMBL" id="VDD42615.1"/>
    </source>
</evidence>
<keyword evidence="5 16" id="KW-0812">Transmembrane</keyword>
<dbReference type="InterPro" id="IPR025287">
    <property type="entry name" value="WAK_GUB"/>
</dbReference>
<evidence type="ECO:0000256" key="13">
    <source>
        <dbReference type="ARBA" id="ARBA00023180"/>
    </source>
</evidence>
<name>A0A3P6FB13_BRAOL</name>
<dbReference type="InterPro" id="IPR000719">
    <property type="entry name" value="Prot_kinase_dom"/>
</dbReference>
<dbReference type="SUPFAM" id="SSF56112">
    <property type="entry name" value="Protein kinase-like (PK-like)"/>
    <property type="match status" value="1"/>
</dbReference>
<dbReference type="Pfam" id="PF13947">
    <property type="entry name" value="GUB_WAK_bind"/>
    <property type="match status" value="1"/>
</dbReference>
<evidence type="ECO:0000256" key="4">
    <source>
        <dbReference type="ARBA" id="ARBA00022679"/>
    </source>
</evidence>
<evidence type="ECO:0000259" key="18">
    <source>
        <dbReference type="PROSITE" id="PS50011"/>
    </source>
</evidence>
<dbReference type="Gene3D" id="1.10.510.10">
    <property type="entry name" value="Transferase(Phosphotransferase) domain 1"/>
    <property type="match status" value="1"/>
</dbReference>
<dbReference type="Gene3D" id="3.30.200.20">
    <property type="entry name" value="Phosphorylase Kinase, domain 1"/>
    <property type="match status" value="1"/>
</dbReference>
<feature type="domain" description="Protein kinase" evidence="18">
    <location>
        <begin position="437"/>
        <end position="717"/>
    </location>
</feature>
<gene>
    <name evidence="19" type="ORF">BOLC5T30162H</name>
</gene>
<keyword evidence="3" id="KW-0597">Phosphoprotein</keyword>
<dbReference type="InterPro" id="IPR008271">
    <property type="entry name" value="Ser/Thr_kinase_AS"/>
</dbReference>
<evidence type="ECO:0000256" key="3">
    <source>
        <dbReference type="ARBA" id="ARBA00022553"/>
    </source>
</evidence>
<dbReference type="InterPro" id="IPR011009">
    <property type="entry name" value="Kinase-like_dom_sf"/>
</dbReference>
<evidence type="ECO:0000256" key="15">
    <source>
        <dbReference type="ARBA" id="ARBA00047951"/>
    </source>
</evidence>
<evidence type="ECO:0000256" key="5">
    <source>
        <dbReference type="ARBA" id="ARBA00022692"/>
    </source>
</evidence>
<evidence type="ECO:0000256" key="12">
    <source>
        <dbReference type="ARBA" id="ARBA00023157"/>
    </source>
</evidence>
<dbReference type="GO" id="GO:0030247">
    <property type="term" value="F:polysaccharide binding"/>
    <property type="evidence" value="ECO:0007669"/>
    <property type="project" value="InterPro"/>
</dbReference>
<dbReference type="GO" id="GO:0007166">
    <property type="term" value="P:cell surface receptor signaling pathway"/>
    <property type="evidence" value="ECO:0007669"/>
    <property type="project" value="InterPro"/>
</dbReference>
<dbReference type="FunFam" id="3.30.200.20:FF:000043">
    <property type="entry name" value="Wall-associated receptor kinase 2"/>
    <property type="match status" value="1"/>
</dbReference>
<dbReference type="Pfam" id="PF00069">
    <property type="entry name" value="Pkinase"/>
    <property type="match status" value="1"/>
</dbReference>
<organism evidence="19">
    <name type="scientific">Brassica oleracea</name>
    <name type="common">Wild cabbage</name>
    <dbReference type="NCBI Taxonomy" id="3712"/>
    <lineage>
        <taxon>Eukaryota</taxon>
        <taxon>Viridiplantae</taxon>
        <taxon>Streptophyta</taxon>
        <taxon>Embryophyta</taxon>
        <taxon>Tracheophyta</taxon>
        <taxon>Spermatophyta</taxon>
        <taxon>Magnoliopsida</taxon>
        <taxon>eudicotyledons</taxon>
        <taxon>Gunneridae</taxon>
        <taxon>Pentapetalae</taxon>
        <taxon>rosids</taxon>
        <taxon>malvids</taxon>
        <taxon>Brassicales</taxon>
        <taxon>Brassicaceae</taxon>
        <taxon>Brassiceae</taxon>
        <taxon>Brassica</taxon>
    </lineage>
</organism>
<evidence type="ECO:0000256" key="6">
    <source>
        <dbReference type="ARBA" id="ARBA00022729"/>
    </source>
</evidence>
<evidence type="ECO:0000256" key="8">
    <source>
        <dbReference type="ARBA" id="ARBA00022777"/>
    </source>
</evidence>
<evidence type="ECO:0000256" key="7">
    <source>
        <dbReference type="ARBA" id="ARBA00022741"/>
    </source>
</evidence>
<dbReference type="FunFam" id="1.10.510.10:FF:000084">
    <property type="entry name" value="Wall-associated receptor kinase 2"/>
    <property type="match status" value="1"/>
</dbReference>
<dbReference type="InterPro" id="IPR013695">
    <property type="entry name" value="WAK"/>
</dbReference>
<keyword evidence="8" id="KW-0418">Kinase</keyword>
<dbReference type="PANTHER" id="PTHR27005">
    <property type="entry name" value="WALL-ASSOCIATED RECEPTOR KINASE-LIKE 21"/>
    <property type="match status" value="1"/>
</dbReference>
<sequence>MMTETCRLLCIVVYVLTLQLISGSTAASTPPPQVGNSSTSCNTTCGRVSIPFPFGIGRKECYLNSWFEVVCKTINTSGSSVTTVPFLSRLNREVVNISFPMNQKISDGLYGVVHIKGPVTSLGCTSQVSGNSSQVLNVTGRESPYFITDDNRLVAVGRGTKASLTDIESEIIGCESSYEDSKRNQQITNSICNGYKCCQARIPLERPQVIGFSMENSNGTSGEGCRVAFLSNSMYSPANVREPEQFHSDGYAVVQLGWFSVFDASDSRSSNFWGCFKSTTAQSYMTNTSCFCYNGDFSGMSYTNCYCASGYIGNPYIQSGCTDDDACKSPDICGEGETCENAPGLGYRCNPKPKIIKPDKTPVLQGILIGLLGLLFIVGTFGLYKLVKKRRKIIRNKKFFKRNGGLLLNQQLTTKDGNVEMSKIFSSKELKKATDNFSENRVLGQGGQGTVYKGMLVDGRTVAVKRSKVVDEDRLEEFINEVVLLSQINHRNIVKLLGCCLETEVPVLVYEYIPNGDLFKRLHDESDDYIMTWEVRLRIAIEMAGALSYMHSAASFPIYHRDIKTTNILLDEKYGAKVSDFGTSRSVTVDQTHLTTLVAGTFGYMDPEYFLSSQYTDKTRHGTDKSDVYSFGVVLVELITGEKPLYRAGSEEGIGLAAHFMDVMKRNRVVDIIDDPIKDESKLDQVVAVAKIARSCLSRKGSKRPNMKEVSIELEKIRSSSYDSEIHIEDEDEEKDDQAMSFNTDDTRDVGMTAPAMFNNASPTSDVDPLVPIRTW</sequence>
<keyword evidence="4" id="KW-0808">Transferase</keyword>
<feature type="chain" id="PRO_5018331160" description="Protein kinase domain-containing protein" evidence="17">
    <location>
        <begin position="27"/>
        <end position="776"/>
    </location>
</feature>
<accession>A0A3P6FB13</accession>
<dbReference type="Pfam" id="PF08488">
    <property type="entry name" value="WAK"/>
    <property type="match status" value="1"/>
</dbReference>
<keyword evidence="2" id="KW-0723">Serine/threonine-protein kinase</keyword>
<keyword evidence="7" id="KW-0547">Nucleotide-binding</keyword>
<dbReference type="SMART" id="SM00220">
    <property type="entry name" value="S_TKc"/>
    <property type="match status" value="1"/>
</dbReference>
<evidence type="ECO:0000256" key="17">
    <source>
        <dbReference type="SAM" id="SignalP"/>
    </source>
</evidence>
<dbReference type="InterPro" id="IPR045274">
    <property type="entry name" value="WAK-like"/>
</dbReference>
<evidence type="ECO:0000256" key="2">
    <source>
        <dbReference type="ARBA" id="ARBA00022527"/>
    </source>
</evidence>
<keyword evidence="13" id="KW-0325">Glycoprotein</keyword>
<evidence type="ECO:0000256" key="16">
    <source>
        <dbReference type="SAM" id="Phobius"/>
    </source>
</evidence>
<comment type="catalytic activity">
    <reaction evidence="15">
        <text>L-threonyl-[protein] + ATP = O-phospho-L-threonyl-[protein] + ADP + H(+)</text>
        <dbReference type="Rhea" id="RHEA:46608"/>
        <dbReference type="Rhea" id="RHEA-COMP:11060"/>
        <dbReference type="Rhea" id="RHEA-COMP:11605"/>
        <dbReference type="ChEBI" id="CHEBI:15378"/>
        <dbReference type="ChEBI" id="CHEBI:30013"/>
        <dbReference type="ChEBI" id="CHEBI:30616"/>
        <dbReference type="ChEBI" id="CHEBI:61977"/>
        <dbReference type="ChEBI" id="CHEBI:456216"/>
    </reaction>
</comment>
<dbReference type="PROSITE" id="PS50011">
    <property type="entry name" value="PROTEIN_KINASE_DOM"/>
    <property type="match status" value="1"/>
</dbReference>
<protein>
    <recommendedName>
        <fullName evidence="18">Protein kinase domain-containing protein</fullName>
    </recommendedName>
</protein>
<keyword evidence="9" id="KW-0067">ATP-binding</keyword>
<dbReference type="AlphaFoldDB" id="A0A3P6FB13"/>
<dbReference type="GO" id="GO:0005524">
    <property type="term" value="F:ATP binding"/>
    <property type="evidence" value="ECO:0007669"/>
    <property type="project" value="UniProtKB-KW"/>
</dbReference>
<evidence type="ECO:0000256" key="14">
    <source>
        <dbReference type="ARBA" id="ARBA00047558"/>
    </source>
</evidence>
<feature type="transmembrane region" description="Helical" evidence="16">
    <location>
        <begin position="363"/>
        <end position="387"/>
    </location>
</feature>
<dbReference type="GO" id="GO:0005886">
    <property type="term" value="C:plasma membrane"/>
    <property type="evidence" value="ECO:0007669"/>
    <property type="project" value="TreeGrafter"/>
</dbReference>
<keyword evidence="12" id="KW-1015">Disulfide bond</keyword>
<dbReference type="PANTHER" id="PTHR27005:SF471">
    <property type="entry name" value="WALL-ASSOCIATED RECEPTOR KINASE-LIKE 1-RELATED"/>
    <property type="match status" value="1"/>
</dbReference>